<dbReference type="EMBL" id="ADLD01000004">
    <property type="protein sequence ID" value="EHB93125.1"/>
    <property type="molecule type" value="Genomic_DNA"/>
</dbReference>
<keyword evidence="1" id="KW-0479">Metal-binding</keyword>
<dbReference type="RefSeq" id="WP_009133197.1">
    <property type="nucleotide sequence ID" value="NZ_CP102250.1"/>
</dbReference>
<keyword evidence="2" id="KW-0560">Oxidoreductase</keyword>
<dbReference type="InterPro" id="IPR005255">
    <property type="entry name" value="PdxA_fam"/>
</dbReference>
<dbReference type="Pfam" id="PF04166">
    <property type="entry name" value="PdxA"/>
    <property type="match status" value="1"/>
</dbReference>
<protein>
    <submittedName>
        <fullName evidence="4">Pyridoxal phosphate biosynthetic protein PdxA</fullName>
    </submittedName>
</protein>
<dbReference type="OrthoDB" id="9801783at2"/>
<proteinExistence type="predicted"/>
<comment type="caution">
    <text evidence="4">The sequence shown here is derived from an EMBL/GenBank/DDBJ whole genome shotgun (WGS) entry which is preliminary data.</text>
</comment>
<dbReference type="GO" id="GO:0051287">
    <property type="term" value="F:NAD binding"/>
    <property type="evidence" value="ECO:0007669"/>
    <property type="project" value="InterPro"/>
</dbReference>
<dbReference type="AlphaFoldDB" id="G5H631"/>
<evidence type="ECO:0000313" key="4">
    <source>
        <dbReference type="EMBL" id="EHB93125.1"/>
    </source>
</evidence>
<organism evidence="4 5">
    <name type="scientific">Alistipes indistinctus YIT 12060</name>
    <dbReference type="NCBI Taxonomy" id="742725"/>
    <lineage>
        <taxon>Bacteria</taxon>
        <taxon>Pseudomonadati</taxon>
        <taxon>Bacteroidota</taxon>
        <taxon>Bacteroidia</taxon>
        <taxon>Bacteroidales</taxon>
        <taxon>Rikenellaceae</taxon>
        <taxon>Alistipes</taxon>
    </lineage>
</organism>
<dbReference type="eggNOG" id="COG1995">
    <property type="taxonomic scope" value="Bacteria"/>
</dbReference>
<evidence type="ECO:0000256" key="3">
    <source>
        <dbReference type="ARBA" id="ARBA00023027"/>
    </source>
</evidence>
<sequence length="364" mass="38887">MSEAKIKVGITQGDINGIGYEVIIKSLLDPRMCELCTPVVYGSAKAAGFYRRQVEDAENFNFNIIGKASEANPRRVNLIDCTPGELRIEPGQLTAEAGKASIAALKAAAADLKAGAIDVVVTAPISKENVHEAGFDFTGHTEFFAAQFGGEPLMMMCSDLLKVGLVTIHIPLEEVSRSVTEEKILASLRGLRSSLIRDFSVREPRIAVLALNPHAGDGGVIGTEEREIITPAIRTAFSEGILAFGPFPADGFFASGGYARYDAVLAMYHDQGLAPFKALSPDGVNFTAGLPVVRTSPAHGVGFDIAGQDKADEQAMRNAIYMAIDVLRSRKVYEEISADPLQKFKREGGADVSVADLPQTEAAD</sequence>
<dbReference type="PATRIC" id="fig|742725.3.peg.435"/>
<accession>G5H631</accession>
<dbReference type="GO" id="GO:0046872">
    <property type="term" value="F:metal ion binding"/>
    <property type="evidence" value="ECO:0007669"/>
    <property type="project" value="UniProtKB-KW"/>
</dbReference>
<dbReference type="GO" id="GO:0016491">
    <property type="term" value="F:oxidoreductase activity"/>
    <property type="evidence" value="ECO:0007669"/>
    <property type="project" value="UniProtKB-KW"/>
</dbReference>
<dbReference type="Gene3D" id="3.40.718.10">
    <property type="entry name" value="Isopropylmalate Dehydrogenase"/>
    <property type="match status" value="1"/>
</dbReference>
<evidence type="ECO:0000256" key="2">
    <source>
        <dbReference type="ARBA" id="ARBA00023002"/>
    </source>
</evidence>
<gene>
    <name evidence="4" type="ORF">HMPREF9450_00391</name>
</gene>
<keyword evidence="5" id="KW-1185">Reference proteome</keyword>
<keyword evidence="3" id="KW-0520">NAD</keyword>
<dbReference type="NCBIfam" id="TIGR00557">
    <property type="entry name" value="pdxA"/>
    <property type="match status" value="1"/>
</dbReference>
<reference evidence="4 5" key="1">
    <citation type="submission" date="2011-08" db="EMBL/GenBank/DDBJ databases">
        <title>The Genome Sequence of Alistipes indistinctus YIT 12060.</title>
        <authorList>
            <consortium name="The Broad Institute Genome Sequencing Platform"/>
            <person name="Earl A."/>
            <person name="Ward D."/>
            <person name="Feldgarden M."/>
            <person name="Gevers D."/>
            <person name="Morotomi M."/>
            <person name="Young S.K."/>
            <person name="Zeng Q."/>
            <person name="Gargeya S."/>
            <person name="Fitzgerald M."/>
            <person name="Haas B."/>
            <person name="Abouelleil A."/>
            <person name="Alvarado L."/>
            <person name="Arachchi H.M."/>
            <person name="Berlin A."/>
            <person name="Brown A."/>
            <person name="Chapman S.B."/>
            <person name="Chen Z."/>
            <person name="Dunbar C."/>
            <person name="Freedman E."/>
            <person name="Gearin G."/>
            <person name="Gellesch M."/>
            <person name="Goldberg J."/>
            <person name="Griggs A."/>
            <person name="Gujja S."/>
            <person name="Heiman D."/>
            <person name="Howarth C."/>
            <person name="Larson L."/>
            <person name="Lui A."/>
            <person name="MacDonald P.J.P."/>
            <person name="Montmayeur A."/>
            <person name="Murphy C."/>
            <person name="Neiman D."/>
            <person name="Pearson M."/>
            <person name="Priest M."/>
            <person name="Roberts A."/>
            <person name="Saif S."/>
            <person name="Shea T."/>
            <person name="Shenoy N."/>
            <person name="Sisk P."/>
            <person name="Stolte C."/>
            <person name="Sykes S."/>
            <person name="Wortman J."/>
            <person name="Nusbaum C."/>
            <person name="Birren B."/>
        </authorList>
    </citation>
    <scope>NUCLEOTIDE SEQUENCE [LARGE SCALE GENOMIC DNA]</scope>
    <source>
        <strain evidence="4 5">YIT 12060</strain>
    </source>
</reference>
<dbReference type="Proteomes" id="UP000006008">
    <property type="component" value="Unassembled WGS sequence"/>
</dbReference>
<evidence type="ECO:0000313" key="5">
    <source>
        <dbReference type="Proteomes" id="UP000006008"/>
    </source>
</evidence>
<evidence type="ECO:0000256" key="1">
    <source>
        <dbReference type="ARBA" id="ARBA00022723"/>
    </source>
</evidence>
<dbReference type="STRING" id="742725.HMPREF9450_00391"/>
<name>G5H631_9BACT</name>
<dbReference type="SUPFAM" id="SSF53659">
    <property type="entry name" value="Isocitrate/Isopropylmalate dehydrogenase-like"/>
    <property type="match status" value="1"/>
</dbReference>
<dbReference type="PANTHER" id="PTHR30004">
    <property type="entry name" value="4-HYDROXYTHREONINE-4-PHOSPHATE DEHYDROGENASE"/>
    <property type="match status" value="1"/>
</dbReference>
<dbReference type="HOGENOM" id="CLU_040168_4_0_10"/>
<dbReference type="PANTHER" id="PTHR30004:SF6">
    <property type="entry name" value="D-THREONATE 4-PHOSPHATE DEHYDROGENASE"/>
    <property type="match status" value="1"/>
</dbReference>
<dbReference type="GeneID" id="92816812"/>